<comment type="caution">
    <text evidence="2">The sequence shown here is derived from an EMBL/GenBank/DDBJ whole genome shotgun (WGS) entry which is preliminary data.</text>
</comment>
<dbReference type="EMBL" id="JANGAC010000002">
    <property type="protein sequence ID" value="MCQ4921999.1"/>
    <property type="molecule type" value="Genomic_DNA"/>
</dbReference>
<evidence type="ECO:0000313" key="2">
    <source>
        <dbReference type="EMBL" id="MCQ4921999.1"/>
    </source>
</evidence>
<dbReference type="RefSeq" id="WP_256310342.1">
    <property type="nucleotide sequence ID" value="NZ_JANGAC010000002.1"/>
</dbReference>
<dbReference type="Pfam" id="PF12728">
    <property type="entry name" value="HTH_17"/>
    <property type="match status" value="1"/>
</dbReference>
<dbReference type="Gene3D" id="1.10.1660.10">
    <property type="match status" value="1"/>
</dbReference>
<accession>A0ABT1S698</accession>
<dbReference type="SUPFAM" id="SSF46955">
    <property type="entry name" value="Putative DNA-binding domain"/>
    <property type="match status" value="1"/>
</dbReference>
<dbReference type="Proteomes" id="UP001524478">
    <property type="component" value="Unassembled WGS sequence"/>
</dbReference>
<feature type="domain" description="Helix-turn-helix" evidence="1">
    <location>
        <begin position="5"/>
        <end position="53"/>
    </location>
</feature>
<keyword evidence="3" id="KW-1185">Reference proteome</keyword>
<name>A0ABT1S698_9FIRM</name>
<sequence>MEGKFYTVNQVAEILGMHHKTIRKFITQGKLVANKLGKQWRISEEDLNSFMKQDVNTSDEDIKEDEEIEFSTNEINLSIIRPKINVSTVIEINEIDMEQYMRISNTLIAIMNCKDPSVGKSTMNMKYSKEDNRLRVMLWGTMKFTEEMLSTISLFTESTNLY</sequence>
<gene>
    <name evidence="2" type="ORF">NE686_02785</name>
</gene>
<dbReference type="InterPro" id="IPR010093">
    <property type="entry name" value="SinI_DNA-bd"/>
</dbReference>
<dbReference type="InterPro" id="IPR041657">
    <property type="entry name" value="HTH_17"/>
</dbReference>
<dbReference type="InterPro" id="IPR009061">
    <property type="entry name" value="DNA-bd_dom_put_sf"/>
</dbReference>
<proteinExistence type="predicted"/>
<evidence type="ECO:0000259" key="1">
    <source>
        <dbReference type="Pfam" id="PF12728"/>
    </source>
</evidence>
<protein>
    <submittedName>
        <fullName evidence="2">Helix-turn-helix domain-containing protein</fullName>
    </submittedName>
</protein>
<evidence type="ECO:0000313" key="3">
    <source>
        <dbReference type="Proteomes" id="UP001524478"/>
    </source>
</evidence>
<reference evidence="2 3" key="1">
    <citation type="submission" date="2022-06" db="EMBL/GenBank/DDBJ databases">
        <title>Isolation of gut microbiota from human fecal samples.</title>
        <authorList>
            <person name="Pamer E.G."/>
            <person name="Barat B."/>
            <person name="Waligurski E."/>
            <person name="Medina S."/>
            <person name="Paddock L."/>
            <person name="Mostad J."/>
        </authorList>
    </citation>
    <scope>NUCLEOTIDE SEQUENCE [LARGE SCALE GENOMIC DNA]</scope>
    <source>
        <strain evidence="2 3">DFI.7.95</strain>
    </source>
</reference>
<dbReference type="NCBIfam" id="TIGR01764">
    <property type="entry name" value="excise"/>
    <property type="match status" value="1"/>
</dbReference>
<organism evidence="2 3">
    <name type="scientific">Tissierella carlieri</name>
    <dbReference type="NCBI Taxonomy" id="689904"/>
    <lineage>
        <taxon>Bacteria</taxon>
        <taxon>Bacillati</taxon>
        <taxon>Bacillota</taxon>
        <taxon>Tissierellia</taxon>
        <taxon>Tissierellales</taxon>
        <taxon>Tissierellaceae</taxon>
        <taxon>Tissierella</taxon>
    </lineage>
</organism>